<evidence type="ECO:0000313" key="6">
    <source>
        <dbReference type="EMBL" id="MBM0747556.1"/>
    </source>
</evidence>
<name>A0ABS1Z608_9GAMM</name>
<evidence type="ECO:0000259" key="5">
    <source>
        <dbReference type="PROSITE" id="PS50931"/>
    </source>
</evidence>
<evidence type="ECO:0000256" key="4">
    <source>
        <dbReference type="ARBA" id="ARBA00023163"/>
    </source>
</evidence>
<sequence length="308" mass="33896">MTLSSYPEKSISYLYEVGMHGGIRRAADALGVNASAISRQLAQLERALQLPLLERRGRNVVLTDAGKLLAEDYALTSQRRRQLERQLQDMRHMRGGSVTLRVGQGMADEVIRHVIAEFSQAYPAVFVNIQSGDMQTTLTLLAKGEVDMAVSFGPSGPPGLRCNSFRRGPICAVVPPSHPLAALDKVTLSQLAEHRLIGMDEQFGLQRYLNAMFRSEGLIFTPACSCNLFTSAVSLALAGQGVAFMTPQTLRSIHDCDRLVAIPLDHRIARESQCQLLHSADHRMTPAAHYLWRLLNSYFARSANGLPA</sequence>
<dbReference type="PANTHER" id="PTHR30419">
    <property type="entry name" value="HTH-TYPE TRANSCRIPTIONAL REGULATOR YBHD"/>
    <property type="match status" value="1"/>
</dbReference>
<proteinExistence type="inferred from homology"/>
<dbReference type="SUPFAM" id="SSF53850">
    <property type="entry name" value="Periplasmic binding protein-like II"/>
    <property type="match status" value="1"/>
</dbReference>
<dbReference type="Proteomes" id="UP000809137">
    <property type="component" value="Unassembled WGS sequence"/>
</dbReference>
<dbReference type="GeneID" id="84693183"/>
<organism evidence="6 7">
    <name type="scientific">Pantoea eucrina</name>
    <dbReference type="NCBI Taxonomy" id="472693"/>
    <lineage>
        <taxon>Bacteria</taxon>
        <taxon>Pseudomonadati</taxon>
        <taxon>Pseudomonadota</taxon>
        <taxon>Gammaproteobacteria</taxon>
        <taxon>Enterobacterales</taxon>
        <taxon>Erwiniaceae</taxon>
        <taxon>Pantoea</taxon>
    </lineage>
</organism>
<reference evidence="6 7" key="1">
    <citation type="submission" date="2021-01" db="EMBL/GenBank/DDBJ databases">
        <title>Complete genome sequence of Pantoea eucrina OB49, a heavy metal tolerant bacterium with PGPR potential isolated from wheat in Algeria.</title>
        <authorList>
            <person name="Lekired A."/>
            <person name="Ouzari I.H."/>
        </authorList>
    </citation>
    <scope>NUCLEOTIDE SEQUENCE [LARGE SCALE GENOMIC DNA]</scope>
    <source>
        <strain evidence="6 7">OB49</strain>
    </source>
</reference>
<dbReference type="EMBL" id="JAFCXS010000005">
    <property type="protein sequence ID" value="MBM0747556.1"/>
    <property type="molecule type" value="Genomic_DNA"/>
</dbReference>
<keyword evidence="7" id="KW-1185">Reference proteome</keyword>
<dbReference type="PROSITE" id="PS50931">
    <property type="entry name" value="HTH_LYSR"/>
    <property type="match status" value="1"/>
</dbReference>
<accession>A0ABS1Z608</accession>
<evidence type="ECO:0000313" key="7">
    <source>
        <dbReference type="Proteomes" id="UP000809137"/>
    </source>
</evidence>
<dbReference type="Pfam" id="PF03466">
    <property type="entry name" value="LysR_substrate"/>
    <property type="match status" value="1"/>
</dbReference>
<comment type="similarity">
    <text evidence="1">Belongs to the LysR transcriptional regulatory family.</text>
</comment>
<dbReference type="PANTHER" id="PTHR30419:SF8">
    <property type="entry name" value="NITROGEN ASSIMILATION TRANSCRIPTIONAL ACTIVATOR-RELATED"/>
    <property type="match status" value="1"/>
</dbReference>
<dbReference type="InterPro" id="IPR000847">
    <property type="entry name" value="LysR_HTH_N"/>
</dbReference>
<dbReference type="Gene3D" id="1.10.10.10">
    <property type="entry name" value="Winged helix-like DNA-binding domain superfamily/Winged helix DNA-binding domain"/>
    <property type="match status" value="1"/>
</dbReference>
<comment type="caution">
    <text evidence="6">The sequence shown here is derived from an EMBL/GenBank/DDBJ whole genome shotgun (WGS) entry which is preliminary data.</text>
</comment>
<gene>
    <name evidence="6" type="ORF">JJB79_09020</name>
</gene>
<dbReference type="Gene3D" id="3.40.190.290">
    <property type="match status" value="1"/>
</dbReference>
<feature type="domain" description="HTH lysR-type" evidence="5">
    <location>
        <begin position="1"/>
        <end position="63"/>
    </location>
</feature>
<dbReference type="InterPro" id="IPR050950">
    <property type="entry name" value="HTH-type_LysR_regulators"/>
</dbReference>
<dbReference type="SUPFAM" id="SSF46785">
    <property type="entry name" value="Winged helix' DNA-binding domain"/>
    <property type="match status" value="1"/>
</dbReference>
<keyword evidence="3" id="KW-0238">DNA-binding</keyword>
<keyword evidence="4" id="KW-0804">Transcription</keyword>
<protein>
    <submittedName>
        <fullName evidence="6">LysR family transcriptional regulator</fullName>
    </submittedName>
</protein>
<dbReference type="InterPro" id="IPR005119">
    <property type="entry name" value="LysR_subst-bd"/>
</dbReference>
<evidence type="ECO:0000256" key="1">
    <source>
        <dbReference type="ARBA" id="ARBA00009437"/>
    </source>
</evidence>
<keyword evidence="2" id="KW-0805">Transcription regulation</keyword>
<dbReference type="RefSeq" id="WP_040113507.1">
    <property type="nucleotide sequence ID" value="NZ_CP083450.1"/>
</dbReference>
<dbReference type="InterPro" id="IPR036390">
    <property type="entry name" value="WH_DNA-bd_sf"/>
</dbReference>
<dbReference type="InterPro" id="IPR036388">
    <property type="entry name" value="WH-like_DNA-bd_sf"/>
</dbReference>
<evidence type="ECO:0000256" key="2">
    <source>
        <dbReference type="ARBA" id="ARBA00023015"/>
    </source>
</evidence>
<evidence type="ECO:0000256" key="3">
    <source>
        <dbReference type="ARBA" id="ARBA00023125"/>
    </source>
</evidence>
<dbReference type="Pfam" id="PF00126">
    <property type="entry name" value="HTH_1"/>
    <property type="match status" value="1"/>
</dbReference>